<dbReference type="EMBL" id="KQ976453">
    <property type="protein sequence ID" value="KYM85391.1"/>
    <property type="molecule type" value="Genomic_DNA"/>
</dbReference>
<accession>A0A195BJM5</accession>
<keyword evidence="3" id="KW-1185">Reference proteome</keyword>
<proteinExistence type="predicted"/>
<sequence>MLLHSRPCICTTLKDDAALLIPAGRGTNTVLQDNKYTTSSVYLAIAPQANEGGRKAHCYFHGSSLILPVPSWDTPPILDPTNRNRVSNPSRSRARARSLARYSSGGEGKTFPCRSRLSSSVPVRFCSLGM</sequence>
<protein>
    <submittedName>
        <fullName evidence="2">Uncharacterized protein</fullName>
    </submittedName>
</protein>
<gene>
    <name evidence="2" type="ORF">ALC53_04634</name>
</gene>
<reference evidence="2 3" key="1">
    <citation type="submission" date="2015-09" db="EMBL/GenBank/DDBJ databases">
        <title>Atta colombica WGS genome.</title>
        <authorList>
            <person name="Nygaard S."/>
            <person name="Hu H."/>
            <person name="Boomsma J."/>
            <person name="Zhang G."/>
        </authorList>
    </citation>
    <scope>NUCLEOTIDE SEQUENCE [LARGE SCALE GENOMIC DNA]</scope>
    <source>
        <strain evidence="2">Treedump-2</strain>
        <tissue evidence="2">Whole body</tissue>
    </source>
</reference>
<evidence type="ECO:0000256" key="1">
    <source>
        <dbReference type="SAM" id="MobiDB-lite"/>
    </source>
</evidence>
<organism evidence="2 3">
    <name type="scientific">Atta colombica</name>
    <dbReference type="NCBI Taxonomy" id="520822"/>
    <lineage>
        <taxon>Eukaryota</taxon>
        <taxon>Metazoa</taxon>
        <taxon>Ecdysozoa</taxon>
        <taxon>Arthropoda</taxon>
        <taxon>Hexapoda</taxon>
        <taxon>Insecta</taxon>
        <taxon>Pterygota</taxon>
        <taxon>Neoptera</taxon>
        <taxon>Endopterygota</taxon>
        <taxon>Hymenoptera</taxon>
        <taxon>Apocrita</taxon>
        <taxon>Aculeata</taxon>
        <taxon>Formicoidea</taxon>
        <taxon>Formicidae</taxon>
        <taxon>Myrmicinae</taxon>
        <taxon>Atta</taxon>
    </lineage>
</organism>
<evidence type="ECO:0000313" key="3">
    <source>
        <dbReference type="Proteomes" id="UP000078540"/>
    </source>
</evidence>
<feature type="region of interest" description="Disordered" evidence="1">
    <location>
        <begin position="78"/>
        <end position="111"/>
    </location>
</feature>
<name>A0A195BJM5_9HYME</name>
<dbReference type="AlphaFoldDB" id="A0A195BJM5"/>
<evidence type="ECO:0000313" key="2">
    <source>
        <dbReference type="EMBL" id="KYM85391.1"/>
    </source>
</evidence>
<dbReference type="Proteomes" id="UP000078540">
    <property type="component" value="Unassembled WGS sequence"/>
</dbReference>